<evidence type="ECO:0000256" key="1">
    <source>
        <dbReference type="ARBA" id="ARBA00004651"/>
    </source>
</evidence>
<feature type="transmembrane region" description="Helical" evidence="6">
    <location>
        <begin position="55"/>
        <end position="75"/>
    </location>
</feature>
<evidence type="ECO:0000256" key="6">
    <source>
        <dbReference type="SAM" id="Phobius"/>
    </source>
</evidence>
<name>A0A5C6UVD1_9FLAO</name>
<evidence type="ECO:0000313" key="8">
    <source>
        <dbReference type="Proteomes" id="UP000321168"/>
    </source>
</evidence>
<comment type="caution">
    <text evidence="7">The sequence shown here is derived from an EMBL/GenBank/DDBJ whole genome shotgun (WGS) entry which is preliminary data.</text>
</comment>
<reference evidence="7 8" key="1">
    <citation type="submission" date="2019-08" db="EMBL/GenBank/DDBJ databases">
        <title>Genome of Luteibaculum oceani JCM 18817.</title>
        <authorList>
            <person name="Bowman J.P."/>
        </authorList>
    </citation>
    <scope>NUCLEOTIDE SEQUENCE [LARGE SCALE GENOMIC DNA]</scope>
    <source>
        <strain evidence="7 8">JCM 18817</strain>
    </source>
</reference>
<feature type="transmembrane region" description="Helical" evidence="6">
    <location>
        <begin position="133"/>
        <end position="155"/>
    </location>
</feature>
<gene>
    <name evidence="7" type="ORF">FRX97_09845</name>
</gene>
<dbReference type="PANTHER" id="PTHR40277">
    <property type="entry name" value="BLL5419 PROTEIN"/>
    <property type="match status" value="1"/>
</dbReference>
<evidence type="ECO:0000256" key="3">
    <source>
        <dbReference type="ARBA" id="ARBA00022692"/>
    </source>
</evidence>
<keyword evidence="5 6" id="KW-0472">Membrane</keyword>
<keyword evidence="4 6" id="KW-1133">Transmembrane helix</keyword>
<dbReference type="InterPro" id="IPR022791">
    <property type="entry name" value="L-PG_synthase/AglD"/>
</dbReference>
<feature type="transmembrane region" description="Helical" evidence="6">
    <location>
        <begin position="167"/>
        <end position="187"/>
    </location>
</feature>
<dbReference type="GO" id="GO:0005886">
    <property type="term" value="C:plasma membrane"/>
    <property type="evidence" value="ECO:0007669"/>
    <property type="project" value="UniProtKB-SubCell"/>
</dbReference>
<evidence type="ECO:0000256" key="2">
    <source>
        <dbReference type="ARBA" id="ARBA00022475"/>
    </source>
</evidence>
<evidence type="ECO:0000256" key="4">
    <source>
        <dbReference type="ARBA" id="ARBA00022989"/>
    </source>
</evidence>
<dbReference type="PANTHER" id="PTHR40277:SF1">
    <property type="entry name" value="BLL5419 PROTEIN"/>
    <property type="match status" value="1"/>
</dbReference>
<comment type="subcellular location">
    <subcellularLocation>
        <location evidence="1">Cell membrane</location>
        <topology evidence="1">Multi-pass membrane protein</topology>
    </subcellularLocation>
</comment>
<dbReference type="OrthoDB" id="1123508at2"/>
<evidence type="ECO:0000256" key="5">
    <source>
        <dbReference type="ARBA" id="ARBA00023136"/>
    </source>
</evidence>
<dbReference type="NCBIfam" id="TIGR00374">
    <property type="entry name" value="flippase-like domain"/>
    <property type="match status" value="1"/>
</dbReference>
<dbReference type="EMBL" id="VORB01000009">
    <property type="protein sequence ID" value="TXC76909.1"/>
    <property type="molecule type" value="Genomic_DNA"/>
</dbReference>
<dbReference type="AlphaFoldDB" id="A0A5C6UVD1"/>
<accession>A0A5C6UVD1</accession>
<keyword evidence="2" id="KW-1003">Cell membrane</keyword>
<sequence>MSEVSESGASAPKKGSRKKRIAKFVVKLAVSLAALYFAYTKIDFQAFKENLREANLWWFALAVLSFNGSKIIAALRLRQFYANVGLVLGHVYNLKLYYLGMFYNLFLPGAIGGDAYKVYILRGSEKIKTKSLIWATLADRISGLCLLVVLGGGFYFASHFPIWEEHLITIGVIAAVLFCLPAFYFGFRWILDKQVVQKFWKTTSYSFWVQLGQVASAMCLLYALHVDANYMDYLTLFMLSSVAAVIPLTIAGVGMRELVFLYGTSYLLISEDKAVAFALLFFFSMAISSLFGVIFAFKPIDQDISYP</sequence>
<feature type="transmembrane region" description="Helical" evidence="6">
    <location>
        <begin position="236"/>
        <end position="255"/>
    </location>
</feature>
<feature type="transmembrane region" description="Helical" evidence="6">
    <location>
        <begin position="21"/>
        <end position="39"/>
    </location>
</feature>
<dbReference type="Proteomes" id="UP000321168">
    <property type="component" value="Unassembled WGS sequence"/>
</dbReference>
<evidence type="ECO:0000313" key="7">
    <source>
        <dbReference type="EMBL" id="TXC76909.1"/>
    </source>
</evidence>
<dbReference type="Pfam" id="PF03706">
    <property type="entry name" value="LPG_synthase_TM"/>
    <property type="match status" value="1"/>
</dbReference>
<feature type="transmembrane region" description="Helical" evidence="6">
    <location>
        <begin position="207"/>
        <end position="224"/>
    </location>
</feature>
<organism evidence="7 8">
    <name type="scientific">Luteibaculum oceani</name>
    <dbReference type="NCBI Taxonomy" id="1294296"/>
    <lineage>
        <taxon>Bacteria</taxon>
        <taxon>Pseudomonadati</taxon>
        <taxon>Bacteroidota</taxon>
        <taxon>Flavobacteriia</taxon>
        <taxon>Flavobacteriales</taxon>
        <taxon>Luteibaculaceae</taxon>
        <taxon>Luteibaculum</taxon>
    </lineage>
</organism>
<proteinExistence type="predicted"/>
<feature type="transmembrane region" description="Helical" evidence="6">
    <location>
        <begin position="96"/>
        <end position="113"/>
    </location>
</feature>
<feature type="transmembrane region" description="Helical" evidence="6">
    <location>
        <begin position="275"/>
        <end position="297"/>
    </location>
</feature>
<keyword evidence="3 6" id="KW-0812">Transmembrane</keyword>
<dbReference type="RefSeq" id="WP_147015047.1">
    <property type="nucleotide sequence ID" value="NZ_VORB01000009.1"/>
</dbReference>
<protein>
    <submittedName>
        <fullName evidence="7">Flippase-like domain-containing protein</fullName>
    </submittedName>
</protein>
<keyword evidence="8" id="KW-1185">Reference proteome</keyword>